<dbReference type="Proteomes" id="UP000184267">
    <property type="component" value="Unassembled WGS sequence"/>
</dbReference>
<keyword evidence="3" id="KW-1185">Reference proteome</keyword>
<protein>
    <submittedName>
        <fullName evidence="2">Uncharacterized protein</fullName>
    </submittedName>
</protein>
<comment type="caution">
    <text evidence="2">The sequence shown here is derived from an EMBL/GenBank/DDBJ whole genome shotgun (WGS) entry which is preliminary data.</text>
</comment>
<dbReference type="OrthoDB" id="2927810at2759"/>
<evidence type="ECO:0000313" key="3">
    <source>
        <dbReference type="Proteomes" id="UP000184267"/>
    </source>
</evidence>
<dbReference type="AlphaFoldDB" id="A0A1M2VPF0"/>
<feature type="region of interest" description="Disordered" evidence="1">
    <location>
        <begin position="209"/>
        <end position="230"/>
    </location>
</feature>
<sequence length="249" mass="27580">MVITPDKEDCIVELLGPEYLDVGLVATKVMGLPRRCPICGKQTEFIDCDCTDKPITTIVFTALTRGIHSPGFIVDSLKLRNSPKKLGHDMYCSRCGHLTHFRDATGAEGGAPYIAIASPYDRATRTFALSIFAKREVQESEASGIVDSMDSVSAESKVNGTEPELLPSIWRTLWTRKRRDGEPASEDTTMALLPPVWHMLWTCKRAEDKDDEDGCVTPREQQAEAVEGKHDVSLDTRCFFKGSEPEGLD</sequence>
<dbReference type="EMBL" id="MNAD01000908">
    <property type="protein sequence ID" value="OJT09467.1"/>
    <property type="molecule type" value="Genomic_DNA"/>
</dbReference>
<gene>
    <name evidence="2" type="ORF">TRAPUB_14047</name>
</gene>
<reference evidence="2 3" key="1">
    <citation type="submission" date="2016-10" db="EMBL/GenBank/DDBJ databases">
        <title>Genome sequence of the basidiomycete white-rot fungus Trametes pubescens.</title>
        <authorList>
            <person name="Makela M.R."/>
            <person name="Granchi Z."/>
            <person name="Peng M."/>
            <person name="De Vries R.P."/>
            <person name="Grigoriev I."/>
            <person name="Riley R."/>
            <person name="Hilden K."/>
        </authorList>
    </citation>
    <scope>NUCLEOTIDE SEQUENCE [LARGE SCALE GENOMIC DNA]</scope>
    <source>
        <strain evidence="2 3">FBCC735</strain>
    </source>
</reference>
<accession>A0A1M2VPF0</accession>
<evidence type="ECO:0000313" key="2">
    <source>
        <dbReference type="EMBL" id="OJT09467.1"/>
    </source>
</evidence>
<proteinExistence type="predicted"/>
<name>A0A1M2VPF0_TRAPU</name>
<organism evidence="2 3">
    <name type="scientific">Trametes pubescens</name>
    <name type="common">White-rot fungus</name>
    <dbReference type="NCBI Taxonomy" id="154538"/>
    <lineage>
        <taxon>Eukaryota</taxon>
        <taxon>Fungi</taxon>
        <taxon>Dikarya</taxon>
        <taxon>Basidiomycota</taxon>
        <taxon>Agaricomycotina</taxon>
        <taxon>Agaricomycetes</taxon>
        <taxon>Polyporales</taxon>
        <taxon>Polyporaceae</taxon>
        <taxon>Trametes</taxon>
    </lineage>
</organism>
<evidence type="ECO:0000256" key="1">
    <source>
        <dbReference type="SAM" id="MobiDB-lite"/>
    </source>
</evidence>